<dbReference type="InterPro" id="IPR000763">
    <property type="entry name" value="Catalase_peroxidase"/>
</dbReference>
<evidence type="ECO:0000313" key="9">
    <source>
        <dbReference type="Proteomes" id="UP000266188"/>
    </source>
</evidence>
<dbReference type="Proteomes" id="UP000266188">
    <property type="component" value="Unassembled WGS sequence"/>
</dbReference>
<name>A0A3A2Z164_9EURO</name>
<evidence type="ECO:0000256" key="5">
    <source>
        <dbReference type="ARBA" id="ARBA00023002"/>
    </source>
</evidence>
<dbReference type="PANTHER" id="PTHR30555">
    <property type="entry name" value="HYDROPEROXIDASE I, BIFUNCTIONAL CATALASE-PEROXIDASE"/>
    <property type="match status" value="1"/>
</dbReference>
<protein>
    <submittedName>
        <fullName evidence="8">Uncharacterized protein</fullName>
    </submittedName>
</protein>
<dbReference type="SUPFAM" id="SSF48113">
    <property type="entry name" value="Heme-dependent peroxidases"/>
    <property type="match status" value="1"/>
</dbReference>
<proteinExistence type="predicted"/>
<keyword evidence="6" id="KW-0408">Iron</keyword>
<dbReference type="GO" id="GO:0005829">
    <property type="term" value="C:cytosol"/>
    <property type="evidence" value="ECO:0007669"/>
    <property type="project" value="TreeGrafter"/>
</dbReference>
<dbReference type="GO" id="GO:0020037">
    <property type="term" value="F:heme binding"/>
    <property type="evidence" value="ECO:0007669"/>
    <property type="project" value="InterPro"/>
</dbReference>
<gene>
    <name evidence="8" type="ORF">PHISCL_10821</name>
</gene>
<dbReference type="GO" id="GO:0004096">
    <property type="term" value="F:catalase activity"/>
    <property type="evidence" value="ECO:0007669"/>
    <property type="project" value="InterPro"/>
</dbReference>
<keyword evidence="2" id="KW-0575">Peroxidase</keyword>
<keyword evidence="3" id="KW-0349">Heme</keyword>
<keyword evidence="5" id="KW-0560">Oxidoreductase</keyword>
<evidence type="ECO:0000256" key="6">
    <source>
        <dbReference type="ARBA" id="ARBA00023004"/>
    </source>
</evidence>
<evidence type="ECO:0000256" key="3">
    <source>
        <dbReference type="ARBA" id="ARBA00022617"/>
    </source>
</evidence>
<dbReference type="GO" id="GO:0046872">
    <property type="term" value="F:metal ion binding"/>
    <property type="evidence" value="ECO:0007669"/>
    <property type="project" value="UniProtKB-KW"/>
</dbReference>
<dbReference type="InterPro" id="IPR010255">
    <property type="entry name" value="Haem_peroxidase_sf"/>
</dbReference>
<evidence type="ECO:0000313" key="8">
    <source>
        <dbReference type="EMBL" id="RJE16842.1"/>
    </source>
</evidence>
<dbReference type="OrthoDB" id="407695at2759"/>
<sequence>MNDEETVALIAGGHSFGKTHGAAPSDNVGKEPEDAPLEQQGLGWANKHGSGKGPDTITSGIEVTWTGTPTKWSNNFLTYLFKYEWELTKSPAGAN</sequence>
<keyword evidence="4" id="KW-0479">Metal-binding</keyword>
<evidence type="ECO:0000256" key="4">
    <source>
        <dbReference type="ARBA" id="ARBA00022723"/>
    </source>
</evidence>
<feature type="non-terminal residue" evidence="8">
    <location>
        <position position="95"/>
    </location>
</feature>
<dbReference type="GO" id="GO:0070301">
    <property type="term" value="P:cellular response to hydrogen peroxide"/>
    <property type="evidence" value="ECO:0007669"/>
    <property type="project" value="TreeGrafter"/>
</dbReference>
<dbReference type="Gene3D" id="1.10.420.10">
    <property type="entry name" value="Peroxidase, domain 2"/>
    <property type="match status" value="1"/>
</dbReference>
<evidence type="ECO:0000256" key="2">
    <source>
        <dbReference type="ARBA" id="ARBA00022559"/>
    </source>
</evidence>
<comment type="caution">
    <text evidence="8">The sequence shown here is derived from an EMBL/GenBank/DDBJ whole genome shotgun (WGS) entry which is preliminary data.</text>
</comment>
<evidence type="ECO:0000256" key="7">
    <source>
        <dbReference type="SAM" id="MobiDB-lite"/>
    </source>
</evidence>
<dbReference type="AlphaFoldDB" id="A0A3A2Z164"/>
<reference evidence="9" key="1">
    <citation type="submission" date="2017-02" db="EMBL/GenBank/DDBJ databases">
        <authorList>
            <person name="Tafer H."/>
            <person name="Lopandic K."/>
        </authorList>
    </citation>
    <scope>NUCLEOTIDE SEQUENCE [LARGE SCALE GENOMIC DNA]</scope>
    <source>
        <strain evidence="9">CBS 366.77</strain>
    </source>
</reference>
<dbReference type="GO" id="GO:0042744">
    <property type="term" value="P:hydrogen peroxide catabolic process"/>
    <property type="evidence" value="ECO:0007669"/>
    <property type="project" value="TreeGrafter"/>
</dbReference>
<dbReference type="STRING" id="2070753.A0A3A2Z164"/>
<comment type="cofactor">
    <cofactor evidence="1">
        <name>heme b</name>
        <dbReference type="ChEBI" id="CHEBI:60344"/>
    </cofactor>
</comment>
<evidence type="ECO:0000256" key="1">
    <source>
        <dbReference type="ARBA" id="ARBA00001970"/>
    </source>
</evidence>
<organism evidence="8 9">
    <name type="scientific">Aspergillus sclerotialis</name>
    <dbReference type="NCBI Taxonomy" id="2070753"/>
    <lineage>
        <taxon>Eukaryota</taxon>
        <taxon>Fungi</taxon>
        <taxon>Dikarya</taxon>
        <taxon>Ascomycota</taxon>
        <taxon>Pezizomycotina</taxon>
        <taxon>Eurotiomycetes</taxon>
        <taxon>Eurotiomycetidae</taxon>
        <taxon>Eurotiales</taxon>
        <taxon>Aspergillaceae</taxon>
        <taxon>Aspergillus</taxon>
        <taxon>Aspergillus subgen. Polypaecilum</taxon>
    </lineage>
</organism>
<keyword evidence="9" id="KW-1185">Reference proteome</keyword>
<dbReference type="PANTHER" id="PTHR30555:SF0">
    <property type="entry name" value="CATALASE-PEROXIDASE"/>
    <property type="match status" value="1"/>
</dbReference>
<feature type="region of interest" description="Disordered" evidence="7">
    <location>
        <begin position="11"/>
        <end position="36"/>
    </location>
</feature>
<dbReference type="EMBL" id="MVGC01002428">
    <property type="protein sequence ID" value="RJE16842.1"/>
    <property type="molecule type" value="Genomic_DNA"/>
</dbReference>
<accession>A0A3A2Z164</accession>